<gene>
    <name evidence="2" type="ORF">AC579_6588</name>
</gene>
<accession>A0A139IAF8</accession>
<evidence type="ECO:0000313" key="2">
    <source>
        <dbReference type="EMBL" id="KXT11522.1"/>
    </source>
</evidence>
<feature type="compositionally biased region" description="Polar residues" evidence="1">
    <location>
        <begin position="23"/>
        <end position="33"/>
    </location>
</feature>
<dbReference type="OrthoDB" id="6419443at2759"/>
<feature type="region of interest" description="Disordered" evidence="1">
    <location>
        <begin position="1"/>
        <end position="33"/>
    </location>
</feature>
<evidence type="ECO:0000313" key="3">
    <source>
        <dbReference type="Proteomes" id="UP000073492"/>
    </source>
</evidence>
<proteinExistence type="predicted"/>
<dbReference type="InterPro" id="IPR021463">
    <property type="entry name" value="Methyltransf_34"/>
</dbReference>
<protein>
    <submittedName>
        <fullName evidence="2">Uncharacterized protein</fullName>
    </submittedName>
</protein>
<feature type="non-terminal residue" evidence="2">
    <location>
        <position position="399"/>
    </location>
</feature>
<name>A0A139IAF8_9PEZI</name>
<organism evidence="2 3">
    <name type="scientific">Pseudocercospora musae</name>
    <dbReference type="NCBI Taxonomy" id="113226"/>
    <lineage>
        <taxon>Eukaryota</taxon>
        <taxon>Fungi</taxon>
        <taxon>Dikarya</taxon>
        <taxon>Ascomycota</taxon>
        <taxon>Pezizomycotina</taxon>
        <taxon>Dothideomycetes</taxon>
        <taxon>Dothideomycetidae</taxon>
        <taxon>Mycosphaerellales</taxon>
        <taxon>Mycosphaerellaceae</taxon>
        <taxon>Pseudocercospora</taxon>
    </lineage>
</organism>
<dbReference type="Proteomes" id="UP000073492">
    <property type="component" value="Unassembled WGS sequence"/>
</dbReference>
<evidence type="ECO:0000256" key="1">
    <source>
        <dbReference type="SAM" id="MobiDB-lite"/>
    </source>
</evidence>
<dbReference type="STRING" id="113226.A0A139IAF8"/>
<dbReference type="EMBL" id="LFZO01000195">
    <property type="protein sequence ID" value="KXT11522.1"/>
    <property type="molecule type" value="Genomic_DNA"/>
</dbReference>
<sequence>MARANDKSKTSRSKPHGGCGITAPNQAQRSDNTGGLPLALQQKCLEVFRHALKPHDQSTALVQEVKGHLYNRDFAKAFGTAEYLDVYAARWSPSRALGYMQILSDISKDMFCEQESATAEEGDTFRICCIGGGAGAELVAIAGWISQKSKVLPFQRVHSTFVDIAAWDSAVSNLFRASTGPPELSKYASAAAREANTALVEEDLYQTEFRQKNALSMEENECHEMFSKADVVTLMFTLNELYTTSIPKTQRLLAQLTAELRSGSYLLVVDSPGSYSAVSVNGAEKKYPMQWLLDYTLIETGQKGKDDERPKWQKLVSDDSRWFKLPQGLQYPIELENMRYQIHLYKRLDDTDMVQWLGSLVYSVDILCAVVEVTIVHVRVENRQLVSEIHRQTIRRAVE</sequence>
<keyword evidence="3" id="KW-1185">Reference proteome</keyword>
<dbReference type="Pfam" id="PF11312">
    <property type="entry name" value="Methyltransf_34"/>
    <property type="match status" value="1"/>
</dbReference>
<dbReference type="AlphaFoldDB" id="A0A139IAF8"/>
<comment type="caution">
    <text evidence="2">The sequence shown here is derived from an EMBL/GenBank/DDBJ whole genome shotgun (WGS) entry which is preliminary data.</text>
</comment>
<reference evidence="2 3" key="1">
    <citation type="submission" date="2015-07" db="EMBL/GenBank/DDBJ databases">
        <title>Comparative genomics of the Sigatoka disease complex on banana suggests a link between parallel evolutionary changes in Pseudocercospora fijiensis and Pseudocercospora eumusae and increased virulence on the banana host.</title>
        <authorList>
            <person name="Chang T.-C."/>
            <person name="Salvucci A."/>
            <person name="Crous P.W."/>
            <person name="Stergiopoulos I."/>
        </authorList>
    </citation>
    <scope>NUCLEOTIDE SEQUENCE [LARGE SCALE GENOMIC DNA]</scope>
    <source>
        <strain evidence="2 3">CBS 116634</strain>
    </source>
</reference>